<dbReference type="AlphaFoldDB" id="A0A0A8ZSE3"/>
<proteinExistence type="predicted"/>
<sequence length="37" mass="4009">MSGKKWSSARVAEPAPKPRTAREGRRRRGGSVAKASK</sequence>
<reference evidence="2" key="1">
    <citation type="submission" date="2014-09" db="EMBL/GenBank/DDBJ databases">
        <authorList>
            <person name="Magalhaes I.L.F."/>
            <person name="Oliveira U."/>
            <person name="Santos F.R."/>
            <person name="Vidigal T.H.D.A."/>
            <person name="Brescovit A.D."/>
            <person name="Santos A.J."/>
        </authorList>
    </citation>
    <scope>NUCLEOTIDE SEQUENCE</scope>
    <source>
        <tissue evidence="2">Shoot tissue taken approximately 20 cm above the soil surface</tissue>
    </source>
</reference>
<organism evidence="2">
    <name type="scientific">Arundo donax</name>
    <name type="common">Giant reed</name>
    <name type="synonym">Donax arundinaceus</name>
    <dbReference type="NCBI Taxonomy" id="35708"/>
    <lineage>
        <taxon>Eukaryota</taxon>
        <taxon>Viridiplantae</taxon>
        <taxon>Streptophyta</taxon>
        <taxon>Embryophyta</taxon>
        <taxon>Tracheophyta</taxon>
        <taxon>Spermatophyta</taxon>
        <taxon>Magnoliopsida</taxon>
        <taxon>Liliopsida</taxon>
        <taxon>Poales</taxon>
        <taxon>Poaceae</taxon>
        <taxon>PACMAD clade</taxon>
        <taxon>Arundinoideae</taxon>
        <taxon>Arundineae</taxon>
        <taxon>Arundo</taxon>
    </lineage>
</organism>
<name>A0A0A8ZSE3_ARUDO</name>
<feature type="region of interest" description="Disordered" evidence="1">
    <location>
        <begin position="1"/>
        <end position="37"/>
    </location>
</feature>
<accession>A0A0A8ZSE3</accession>
<evidence type="ECO:0000313" key="2">
    <source>
        <dbReference type="EMBL" id="JAD41711.1"/>
    </source>
</evidence>
<reference evidence="2" key="2">
    <citation type="journal article" date="2015" name="Data Brief">
        <title>Shoot transcriptome of the giant reed, Arundo donax.</title>
        <authorList>
            <person name="Barrero R.A."/>
            <person name="Guerrero F.D."/>
            <person name="Moolhuijzen P."/>
            <person name="Goolsby J.A."/>
            <person name="Tidwell J."/>
            <person name="Bellgard S.E."/>
            <person name="Bellgard M.I."/>
        </authorList>
    </citation>
    <scope>NUCLEOTIDE SEQUENCE</scope>
    <source>
        <tissue evidence="2">Shoot tissue taken approximately 20 cm above the soil surface</tissue>
    </source>
</reference>
<dbReference type="EMBL" id="GBRH01256184">
    <property type="protein sequence ID" value="JAD41711.1"/>
    <property type="molecule type" value="Transcribed_RNA"/>
</dbReference>
<protein>
    <submittedName>
        <fullName evidence="2">Uncharacterized protein</fullName>
    </submittedName>
</protein>
<evidence type="ECO:0000256" key="1">
    <source>
        <dbReference type="SAM" id="MobiDB-lite"/>
    </source>
</evidence>